<evidence type="ECO:0000313" key="2">
    <source>
        <dbReference type="EMBL" id="MBF9231896.1"/>
    </source>
</evidence>
<feature type="domain" description="Metallo-beta-lactamase" evidence="1">
    <location>
        <begin position="40"/>
        <end position="217"/>
    </location>
</feature>
<sequence>MMADELAFDIDPPAQSGECVRVSPLVRRIVANNPGAITFTGTCTYIVGSGHVAIIDPGPDLPEHIDALLDAVRGETVTHVLVTHTHKDHSPAARAIQAATGAKLVGCGPHRSARPLSIGEVNFLEASSDKDYVPDQELVEGDVIEGPGWRLEALTTPGHMANHLAFSLPEENALFSGDHVMAWSTTVIAPPDGSMGDFMASLEKLRGRDETLYWPGHGGPVREPQRFVRALAHHRRQREVSILNRLAAGDRTIPEIVAAIYQGLKPALIGAAGLSVFAHLEDLIAKGQVATEGLPSLDSEYRLA</sequence>
<dbReference type="Pfam" id="PF17778">
    <property type="entry name" value="WHD_BLACT"/>
    <property type="match status" value="1"/>
</dbReference>
<evidence type="ECO:0000313" key="3">
    <source>
        <dbReference type="Proteomes" id="UP000599312"/>
    </source>
</evidence>
<dbReference type="Gene3D" id="1.10.10.10">
    <property type="entry name" value="Winged helix-like DNA-binding domain superfamily/Winged helix DNA-binding domain"/>
    <property type="match status" value="1"/>
</dbReference>
<gene>
    <name evidence="2" type="ORF">I2H38_00740</name>
</gene>
<comment type="caution">
    <text evidence="2">The sequence shown here is derived from an EMBL/GenBank/DDBJ whole genome shotgun (WGS) entry which is preliminary data.</text>
</comment>
<reference evidence="2" key="1">
    <citation type="submission" date="2020-11" db="EMBL/GenBank/DDBJ databases">
        <authorList>
            <person name="Kim M.K."/>
        </authorList>
    </citation>
    <scope>NUCLEOTIDE SEQUENCE</scope>
    <source>
        <strain evidence="2">BT350</strain>
    </source>
</reference>
<dbReference type="SMART" id="SM00849">
    <property type="entry name" value="Lactamase_B"/>
    <property type="match status" value="1"/>
</dbReference>
<dbReference type="PANTHER" id="PTHR23131">
    <property type="entry name" value="ENDORIBONUCLEASE LACTB2"/>
    <property type="match status" value="1"/>
</dbReference>
<protein>
    <submittedName>
        <fullName evidence="2">MBL fold metallo-hydrolase</fullName>
    </submittedName>
</protein>
<organism evidence="2 3">
    <name type="scientific">Microvirga alba</name>
    <dbReference type="NCBI Taxonomy" id="2791025"/>
    <lineage>
        <taxon>Bacteria</taxon>
        <taxon>Pseudomonadati</taxon>
        <taxon>Pseudomonadota</taxon>
        <taxon>Alphaproteobacteria</taxon>
        <taxon>Hyphomicrobiales</taxon>
        <taxon>Methylobacteriaceae</taxon>
        <taxon>Microvirga</taxon>
    </lineage>
</organism>
<dbReference type="InterPro" id="IPR036866">
    <property type="entry name" value="RibonucZ/Hydroxyglut_hydro"/>
</dbReference>
<dbReference type="SUPFAM" id="SSF56281">
    <property type="entry name" value="Metallo-hydrolase/oxidoreductase"/>
    <property type="match status" value="1"/>
</dbReference>
<dbReference type="Pfam" id="PF00753">
    <property type="entry name" value="Lactamase_B"/>
    <property type="match status" value="1"/>
</dbReference>
<dbReference type="InterPro" id="IPR001279">
    <property type="entry name" value="Metallo-B-lactamas"/>
</dbReference>
<accession>A0A931BJ87</accession>
<keyword evidence="3" id="KW-1185">Reference proteome</keyword>
<evidence type="ECO:0000259" key="1">
    <source>
        <dbReference type="SMART" id="SM00849"/>
    </source>
</evidence>
<name>A0A931BJ87_9HYPH</name>
<dbReference type="PANTHER" id="PTHR23131:SF0">
    <property type="entry name" value="ENDORIBONUCLEASE LACTB2"/>
    <property type="match status" value="1"/>
</dbReference>
<dbReference type="InterPro" id="IPR041516">
    <property type="entry name" value="LACTB2_WH"/>
</dbReference>
<dbReference type="Proteomes" id="UP000599312">
    <property type="component" value="Unassembled WGS sequence"/>
</dbReference>
<dbReference type="InterPro" id="IPR050662">
    <property type="entry name" value="Sec-metab_biosynth-thioest"/>
</dbReference>
<dbReference type="CDD" id="cd16278">
    <property type="entry name" value="metallo-hydrolase-like_MBL-fold"/>
    <property type="match status" value="1"/>
</dbReference>
<dbReference type="AlphaFoldDB" id="A0A931BJ87"/>
<dbReference type="InterPro" id="IPR036388">
    <property type="entry name" value="WH-like_DNA-bd_sf"/>
</dbReference>
<dbReference type="EMBL" id="JADQDO010000001">
    <property type="protein sequence ID" value="MBF9231896.1"/>
    <property type="molecule type" value="Genomic_DNA"/>
</dbReference>
<proteinExistence type="predicted"/>
<dbReference type="Gene3D" id="3.60.15.10">
    <property type="entry name" value="Ribonuclease Z/Hydroxyacylglutathione hydrolase-like"/>
    <property type="match status" value="1"/>
</dbReference>